<dbReference type="InterPro" id="IPR011701">
    <property type="entry name" value="MFS"/>
</dbReference>
<comment type="subcellular location">
    <subcellularLocation>
        <location evidence="1">Membrane</location>
        <topology evidence="1">Multi-pass membrane protein</topology>
    </subcellularLocation>
</comment>
<evidence type="ECO:0000256" key="6">
    <source>
        <dbReference type="SAM" id="Phobius"/>
    </source>
</evidence>
<dbReference type="RefSeq" id="WP_237359885.1">
    <property type="nucleotide sequence ID" value="NZ_CAKLDM010000001.1"/>
</dbReference>
<feature type="transmembrane region" description="Helical" evidence="6">
    <location>
        <begin position="325"/>
        <end position="343"/>
    </location>
</feature>
<dbReference type="CDD" id="cd17321">
    <property type="entry name" value="MFS_MMR_MDR_like"/>
    <property type="match status" value="1"/>
</dbReference>
<evidence type="ECO:0000256" key="2">
    <source>
        <dbReference type="ARBA" id="ARBA00022448"/>
    </source>
</evidence>
<accession>A0ABN8DYP2</accession>
<keyword evidence="4 6" id="KW-1133">Transmembrane helix</keyword>
<proteinExistence type="predicted"/>
<dbReference type="Gene3D" id="1.20.1250.20">
    <property type="entry name" value="MFS general substrate transporter like domains"/>
    <property type="match status" value="2"/>
</dbReference>
<evidence type="ECO:0000313" key="9">
    <source>
        <dbReference type="Proteomes" id="UP000838748"/>
    </source>
</evidence>
<feature type="transmembrane region" description="Helical" evidence="6">
    <location>
        <begin position="133"/>
        <end position="155"/>
    </location>
</feature>
<keyword evidence="9" id="KW-1185">Reference proteome</keyword>
<dbReference type="PANTHER" id="PTHR42718">
    <property type="entry name" value="MAJOR FACILITATOR SUPERFAMILY MULTIDRUG TRANSPORTER MFSC"/>
    <property type="match status" value="1"/>
</dbReference>
<feature type="transmembrane region" description="Helical" evidence="6">
    <location>
        <begin position="100"/>
        <end position="121"/>
    </location>
</feature>
<dbReference type="EMBL" id="CAKLDM010000001">
    <property type="protein sequence ID" value="CAH0536531.1"/>
    <property type="molecule type" value="Genomic_DNA"/>
</dbReference>
<feature type="transmembrane region" description="Helical" evidence="6">
    <location>
        <begin position="433"/>
        <end position="452"/>
    </location>
</feature>
<evidence type="ECO:0000259" key="7">
    <source>
        <dbReference type="PROSITE" id="PS50850"/>
    </source>
</evidence>
<name>A0ABN8DYP2_9VIBR</name>
<keyword evidence="3 6" id="KW-0812">Transmembrane</keyword>
<dbReference type="Proteomes" id="UP000838748">
    <property type="component" value="Unassembled WGS sequence"/>
</dbReference>
<evidence type="ECO:0000256" key="1">
    <source>
        <dbReference type="ARBA" id="ARBA00004141"/>
    </source>
</evidence>
<evidence type="ECO:0000256" key="5">
    <source>
        <dbReference type="ARBA" id="ARBA00023136"/>
    </source>
</evidence>
<feature type="domain" description="Major facilitator superfamily (MFS) profile" evidence="7">
    <location>
        <begin position="9"/>
        <end position="455"/>
    </location>
</feature>
<dbReference type="PROSITE" id="PS50850">
    <property type="entry name" value="MFS"/>
    <property type="match status" value="1"/>
</dbReference>
<feature type="transmembrane region" description="Helical" evidence="6">
    <location>
        <begin position="74"/>
        <end position="94"/>
    </location>
</feature>
<feature type="transmembrane region" description="Helical" evidence="6">
    <location>
        <begin position="161"/>
        <end position="184"/>
    </location>
</feature>
<feature type="transmembrane region" description="Helical" evidence="6">
    <location>
        <begin position="196"/>
        <end position="216"/>
    </location>
</feature>
<feature type="transmembrane region" description="Helical" evidence="6">
    <location>
        <begin position="43"/>
        <end position="62"/>
    </location>
</feature>
<feature type="transmembrane region" description="Helical" evidence="6">
    <location>
        <begin position="294"/>
        <end position="313"/>
    </location>
</feature>
<evidence type="ECO:0000256" key="3">
    <source>
        <dbReference type="ARBA" id="ARBA00022692"/>
    </source>
</evidence>
<feature type="transmembrane region" description="Helical" evidence="6">
    <location>
        <begin position="349"/>
        <end position="374"/>
    </location>
</feature>
<reference evidence="8" key="1">
    <citation type="submission" date="2021-11" db="EMBL/GenBank/DDBJ databases">
        <authorList>
            <person name="Rodrigo-Torres L."/>
            <person name="Arahal R. D."/>
            <person name="Lucena T."/>
        </authorList>
    </citation>
    <scope>NUCLEOTIDE SEQUENCE</scope>
    <source>
        <strain evidence="8">CECT 7928</strain>
    </source>
</reference>
<dbReference type="SUPFAM" id="SSF103473">
    <property type="entry name" value="MFS general substrate transporter"/>
    <property type="match status" value="1"/>
</dbReference>
<feature type="transmembrane region" description="Helical" evidence="6">
    <location>
        <begin position="222"/>
        <end position="241"/>
    </location>
</feature>
<evidence type="ECO:0000256" key="4">
    <source>
        <dbReference type="ARBA" id="ARBA00022989"/>
    </source>
</evidence>
<feature type="transmembrane region" description="Helical" evidence="6">
    <location>
        <begin position="262"/>
        <end position="282"/>
    </location>
</feature>
<dbReference type="InterPro" id="IPR036259">
    <property type="entry name" value="MFS_trans_sf"/>
</dbReference>
<comment type="caution">
    <text evidence="8">The sequence shown here is derived from an EMBL/GenBank/DDBJ whole genome shotgun (WGS) entry which is preliminary data.</text>
</comment>
<dbReference type="InterPro" id="IPR020846">
    <property type="entry name" value="MFS_dom"/>
</dbReference>
<protein>
    <submittedName>
        <fullName evidence="8">Riboflavin transporter RibZ</fullName>
    </submittedName>
</protein>
<keyword evidence="5 6" id="KW-0472">Membrane</keyword>
<feature type="transmembrane region" description="Helical" evidence="6">
    <location>
        <begin position="9"/>
        <end position="31"/>
    </location>
</feature>
<keyword evidence="2" id="KW-0813">Transport</keyword>
<dbReference type="PANTHER" id="PTHR42718:SF9">
    <property type="entry name" value="MAJOR FACILITATOR SUPERFAMILY MULTIDRUG TRANSPORTER MFSC"/>
    <property type="match status" value="1"/>
</dbReference>
<evidence type="ECO:0000313" key="8">
    <source>
        <dbReference type="EMBL" id="CAH0536531.1"/>
    </source>
</evidence>
<sequence>MTNSKNPLFLYIIILAQFAAPFMFSGVGVTLPSIGHDFSADAVSLGLIETIYLGSSAAFLLPMGKLGDMFDKKLMFKLGLGLFAFTTLLIGFVPNITWMLIVRFFQGIASAMFASTSMAIITEVVPPQRRGKAFGMSIGAIYAGIASGPFIAGIITEALSWHWVYWISFIPMAAATLLSFASINSELKTSAEKFDYLGSVLIVASLMMVILGGASLNQGSMGYTLIGIGVLVALLFVKVELSSPCPLLDIRDLIYNVKLRESLLIQMLIYSSAFGATFLFSLYLQVLRGYDAEIAGRILIVGSVVMACCAPIAGRLSDKYSPRAFATVGTASIALSCILATQISNNTSLAYIITILLLQGIGFALFSSPNMTIIMGSADKSKTSVVSALSAKTRSLGMVISMLVVTVITSMIIGDGEVRYHKTAYLSVMSNTFTVFTLFAASAVVLGCYSLVKSNCR</sequence>
<organism evidence="8 9">
    <name type="scientific">Vibrio marisflavi CECT 7928</name>
    <dbReference type="NCBI Taxonomy" id="634439"/>
    <lineage>
        <taxon>Bacteria</taxon>
        <taxon>Pseudomonadati</taxon>
        <taxon>Pseudomonadota</taxon>
        <taxon>Gammaproteobacteria</taxon>
        <taxon>Vibrionales</taxon>
        <taxon>Vibrionaceae</taxon>
        <taxon>Vibrio</taxon>
    </lineage>
</organism>
<feature type="transmembrane region" description="Helical" evidence="6">
    <location>
        <begin position="395"/>
        <end position="413"/>
    </location>
</feature>
<dbReference type="Pfam" id="PF07690">
    <property type="entry name" value="MFS_1"/>
    <property type="match status" value="1"/>
</dbReference>
<gene>
    <name evidence="8" type="primary">ribZ</name>
    <name evidence="8" type="ORF">VMF7928_00482</name>
</gene>